<dbReference type="InterPro" id="IPR036942">
    <property type="entry name" value="Beta-barrel_TonB_sf"/>
</dbReference>
<feature type="domain" description="Outer membrane protein beta-barrel" evidence="10">
    <location>
        <begin position="372"/>
        <end position="770"/>
    </location>
</feature>
<dbReference type="Gene3D" id="2.170.130.10">
    <property type="entry name" value="TonB-dependent receptor, plug domain"/>
    <property type="match status" value="1"/>
</dbReference>
<dbReference type="InterPro" id="IPR037066">
    <property type="entry name" value="Plug_dom_sf"/>
</dbReference>
<evidence type="ECO:0000259" key="10">
    <source>
        <dbReference type="Pfam" id="PF14905"/>
    </source>
</evidence>
<dbReference type="Pfam" id="PF07715">
    <property type="entry name" value="Plug"/>
    <property type="match status" value="1"/>
</dbReference>
<evidence type="ECO:0000256" key="5">
    <source>
        <dbReference type="ARBA" id="ARBA00023136"/>
    </source>
</evidence>
<evidence type="ECO:0000256" key="7">
    <source>
        <dbReference type="PROSITE-ProRule" id="PRU01360"/>
    </source>
</evidence>
<keyword evidence="5 7" id="KW-0472">Membrane</keyword>
<dbReference type="PANTHER" id="PTHR40980">
    <property type="entry name" value="PLUG DOMAIN-CONTAINING PROTEIN"/>
    <property type="match status" value="1"/>
</dbReference>
<dbReference type="InterPro" id="IPR039426">
    <property type="entry name" value="TonB-dep_rcpt-like"/>
</dbReference>
<comment type="caution">
    <text evidence="11">The sequence shown here is derived from an EMBL/GenBank/DDBJ whole genome shotgun (WGS) entry which is preliminary data.</text>
</comment>
<dbReference type="Proteomes" id="UP000233387">
    <property type="component" value="Unassembled WGS sequence"/>
</dbReference>
<dbReference type="InterPro" id="IPR008969">
    <property type="entry name" value="CarboxyPept-like_regulatory"/>
</dbReference>
<dbReference type="PANTHER" id="PTHR40980:SF4">
    <property type="entry name" value="TONB-DEPENDENT RECEPTOR-LIKE BETA-BARREL DOMAIN-CONTAINING PROTEIN"/>
    <property type="match status" value="1"/>
</dbReference>
<evidence type="ECO:0000256" key="3">
    <source>
        <dbReference type="ARBA" id="ARBA00022452"/>
    </source>
</evidence>
<dbReference type="EMBL" id="NKXO01000021">
    <property type="protein sequence ID" value="PKQ68942.1"/>
    <property type="molecule type" value="Genomic_DNA"/>
</dbReference>
<evidence type="ECO:0000313" key="12">
    <source>
        <dbReference type="Proteomes" id="UP000233387"/>
    </source>
</evidence>
<evidence type="ECO:0000259" key="9">
    <source>
        <dbReference type="Pfam" id="PF07715"/>
    </source>
</evidence>
<dbReference type="Gene3D" id="2.40.170.20">
    <property type="entry name" value="TonB-dependent receptor, beta-barrel domain"/>
    <property type="match status" value="1"/>
</dbReference>
<dbReference type="SUPFAM" id="SSF56935">
    <property type="entry name" value="Porins"/>
    <property type="match status" value="1"/>
</dbReference>
<feature type="domain" description="TonB-dependent receptor plug" evidence="9">
    <location>
        <begin position="140"/>
        <end position="218"/>
    </location>
</feature>
<organism evidence="11 12">
    <name type="scientific">Raineya orbicola</name>
    <dbReference type="NCBI Taxonomy" id="2016530"/>
    <lineage>
        <taxon>Bacteria</taxon>
        <taxon>Pseudomonadati</taxon>
        <taxon>Bacteroidota</taxon>
        <taxon>Cytophagia</taxon>
        <taxon>Cytophagales</taxon>
        <taxon>Raineyaceae</taxon>
        <taxon>Raineya</taxon>
    </lineage>
</organism>
<dbReference type="PROSITE" id="PS52016">
    <property type="entry name" value="TONB_DEPENDENT_REC_3"/>
    <property type="match status" value="1"/>
</dbReference>
<keyword evidence="11" id="KW-0121">Carboxypeptidase</keyword>
<keyword evidence="11" id="KW-0645">Protease</keyword>
<dbReference type="AlphaFoldDB" id="A0A2N3IF30"/>
<proteinExistence type="inferred from homology"/>
<sequence>MKTIAFLFLCLWGIGAEAQSIKGKVTDKKSKEAVPYANVFLFDKKDLSKAVNGATTEEDGSFEIQNVKAGSYVLRVQMIGYKDLQRELDVTADLNLGELAMTGDNSDVIEKIEVVAEKPLVQTDIGVRSYNVSQDLVNKGGTALDVLQNIPSVQVDENNNVTLRGASNLTILINGKQSGLAGSNPQSVFQRIPASSIERIEIINNPSAKYDAEASGGIINIILKKQQEDGFGGNAGFNVGNFGRYNGSFDVNLKKGKWNVYTSLNGNRDTRMNSASVFRKNFIPNTTPIIDQQRSIDNIGENYTGILGIEFSPNAKDNLSIEANWGGRKGDRIEILNNFNRDFDNSLLSTFTRTSDELESSFNQNYAFNYQRKLAKPKQELKFSTSLGLSENNTELNALQTGDIRQRTFENNDNQIWLLQVDYTHPLASDGWKIETGYKNIFRNVRNDFTLEDFDNPNGLWLNNANFSNDFRFDEKVLGAYGILYGKIKKMEFEAGLRVEQTFTTSELLTTNQIFRNDYLNAFPNVAISYRLPKEQQIRFMASRRINRPGFRQLNPFASFSNPLTLRSGNPFLRPEYTNSFELGYLKDWKQASFTGSAFYRNTSNVIQPFIRQLAGDTTLFAPENIATAENYGLELIGSYRVGKWLTLNADASFFRTFVNARNLDGESLNDIFSWNTRLNAIFNLPQNWRIQGMIMYRAPVATAQGTRKDLIMNSIGLSKQIWKNRGTFTFRVSDIAKSMRFGGTVNTPNLFNDFTFVGNTRTYMFGFSYRFGGETKERRNRQRREMQNGGDMDGGDF</sequence>
<dbReference type="Gene3D" id="2.60.40.1120">
    <property type="entry name" value="Carboxypeptidase-like, regulatory domain"/>
    <property type="match status" value="1"/>
</dbReference>
<gene>
    <name evidence="11" type="ORF">Rain11_1475</name>
</gene>
<evidence type="ECO:0000256" key="8">
    <source>
        <dbReference type="SAM" id="MobiDB-lite"/>
    </source>
</evidence>
<comment type="subcellular location">
    <subcellularLocation>
        <location evidence="1 7">Cell outer membrane</location>
        <topology evidence="1 7">Multi-pass membrane protein</topology>
    </subcellularLocation>
</comment>
<keyword evidence="11" id="KW-0378">Hydrolase</keyword>
<accession>A0A2N3IF30</accession>
<dbReference type="GO" id="GO:0004180">
    <property type="term" value="F:carboxypeptidase activity"/>
    <property type="evidence" value="ECO:0007669"/>
    <property type="project" value="UniProtKB-KW"/>
</dbReference>
<protein>
    <submittedName>
        <fullName evidence="11">Carboxypeptidase regulatory-like domain</fullName>
    </submittedName>
</protein>
<keyword evidence="2 7" id="KW-0813">Transport</keyword>
<evidence type="ECO:0000256" key="1">
    <source>
        <dbReference type="ARBA" id="ARBA00004571"/>
    </source>
</evidence>
<keyword evidence="6 7" id="KW-0998">Cell outer membrane</keyword>
<comment type="similarity">
    <text evidence="7">Belongs to the TonB-dependent receptor family.</text>
</comment>
<dbReference type="SUPFAM" id="SSF49464">
    <property type="entry name" value="Carboxypeptidase regulatory domain-like"/>
    <property type="match status" value="1"/>
</dbReference>
<evidence type="ECO:0000256" key="4">
    <source>
        <dbReference type="ARBA" id="ARBA00022692"/>
    </source>
</evidence>
<dbReference type="OrthoDB" id="905812at2"/>
<feature type="region of interest" description="Disordered" evidence="8">
    <location>
        <begin position="777"/>
        <end position="798"/>
    </location>
</feature>
<evidence type="ECO:0000256" key="6">
    <source>
        <dbReference type="ARBA" id="ARBA00023237"/>
    </source>
</evidence>
<keyword evidence="4 7" id="KW-0812">Transmembrane</keyword>
<evidence type="ECO:0000313" key="11">
    <source>
        <dbReference type="EMBL" id="PKQ68942.1"/>
    </source>
</evidence>
<dbReference type="RefSeq" id="WP_101358742.1">
    <property type="nucleotide sequence ID" value="NZ_NKXO01000021.1"/>
</dbReference>
<name>A0A2N3IF30_9BACT</name>
<dbReference type="Pfam" id="PF14905">
    <property type="entry name" value="OMP_b-brl_3"/>
    <property type="match status" value="1"/>
</dbReference>
<dbReference type="InterPro" id="IPR012910">
    <property type="entry name" value="Plug_dom"/>
</dbReference>
<evidence type="ECO:0000256" key="2">
    <source>
        <dbReference type="ARBA" id="ARBA00022448"/>
    </source>
</evidence>
<dbReference type="GO" id="GO:0009279">
    <property type="term" value="C:cell outer membrane"/>
    <property type="evidence" value="ECO:0007669"/>
    <property type="project" value="UniProtKB-SubCell"/>
</dbReference>
<dbReference type="Pfam" id="PF13715">
    <property type="entry name" value="CarbopepD_reg_2"/>
    <property type="match status" value="1"/>
</dbReference>
<dbReference type="InterPro" id="IPR041700">
    <property type="entry name" value="OMP_b-brl_3"/>
</dbReference>
<keyword evidence="12" id="KW-1185">Reference proteome</keyword>
<keyword evidence="3 7" id="KW-1134">Transmembrane beta strand</keyword>
<reference evidence="11 12" key="1">
    <citation type="submission" date="2017-06" db="EMBL/GenBank/DDBJ databases">
        <title>Raineya orbicola gen. nov., sp. nov. a slightly thermophilic bacterium of the phylum Bacteroidetes and the description of Raineyaceae fam. nov.</title>
        <authorList>
            <person name="Albuquerque L."/>
            <person name="Polonia A.R.M."/>
            <person name="Barroso C."/>
            <person name="Froufe H.J.C."/>
            <person name="Lage O."/>
            <person name="Lobo-Da-Cunha A."/>
            <person name="Egas C."/>
            <person name="Da Costa M.S."/>
        </authorList>
    </citation>
    <scope>NUCLEOTIDE SEQUENCE [LARGE SCALE GENOMIC DNA]</scope>
    <source>
        <strain evidence="11 12">SPSPC-11</strain>
    </source>
</reference>